<evidence type="ECO:0000313" key="4">
    <source>
        <dbReference type="Proteomes" id="UP001296104"/>
    </source>
</evidence>
<accession>A0AAI8Z8A0</accession>
<keyword evidence="1" id="KW-0732">Signal</keyword>
<dbReference type="PANTHER" id="PTHR34612">
    <property type="entry name" value="GH131_N DOMAIN-CONTAINING PROTEIN"/>
    <property type="match status" value="1"/>
</dbReference>
<reference evidence="3" key="1">
    <citation type="submission" date="2023-11" db="EMBL/GenBank/DDBJ databases">
        <authorList>
            <person name="Alioto T."/>
            <person name="Alioto T."/>
            <person name="Gomez Garrido J."/>
        </authorList>
    </citation>
    <scope>NUCLEOTIDE SEQUENCE</scope>
</reference>
<evidence type="ECO:0000259" key="2">
    <source>
        <dbReference type="Pfam" id="PF18271"/>
    </source>
</evidence>
<organism evidence="3 4">
    <name type="scientific">Lecanosticta acicola</name>
    <dbReference type="NCBI Taxonomy" id="111012"/>
    <lineage>
        <taxon>Eukaryota</taxon>
        <taxon>Fungi</taxon>
        <taxon>Dikarya</taxon>
        <taxon>Ascomycota</taxon>
        <taxon>Pezizomycotina</taxon>
        <taxon>Dothideomycetes</taxon>
        <taxon>Dothideomycetidae</taxon>
        <taxon>Mycosphaerellales</taxon>
        <taxon>Mycosphaerellaceae</taxon>
        <taxon>Lecanosticta</taxon>
    </lineage>
</organism>
<dbReference type="EMBL" id="CAVMBE010000111">
    <property type="protein sequence ID" value="CAK4034294.1"/>
    <property type="molecule type" value="Genomic_DNA"/>
</dbReference>
<comment type="caution">
    <text evidence="3">The sequence shown here is derived from an EMBL/GenBank/DDBJ whole genome shotgun (WGS) entry which is preliminary data.</text>
</comment>
<feature type="signal peptide" evidence="1">
    <location>
        <begin position="1"/>
        <end position="16"/>
    </location>
</feature>
<gene>
    <name evidence="3" type="ORF">LECACI_7A009452</name>
</gene>
<dbReference type="AlphaFoldDB" id="A0AAI8Z8A0"/>
<dbReference type="Pfam" id="PF18271">
    <property type="entry name" value="GH131_N"/>
    <property type="match status" value="1"/>
</dbReference>
<feature type="chain" id="PRO_5042559626" description="Glycoside hydrolase 131 catalytic N-terminal domain-containing protein" evidence="1">
    <location>
        <begin position="17"/>
        <end position="349"/>
    </location>
</feature>
<dbReference type="InterPro" id="IPR041524">
    <property type="entry name" value="GH131_N"/>
</dbReference>
<name>A0AAI8Z8A0_9PEZI</name>
<keyword evidence="4" id="KW-1185">Reference proteome</keyword>
<evidence type="ECO:0000313" key="3">
    <source>
        <dbReference type="EMBL" id="CAK4034294.1"/>
    </source>
</evidence>
<sequence>MFTSAVLLALADLVVGSVLWDGRLNNYTDASFLDDWSWSNQNGPYQYYIHGSGSRDKYVTMSASYKNPADTGSNQGLRITIDNTSSWNDQTMMRTELIPQTKAAINAGKVFYHFSMQHTGTNPPSQDEEHQVCFFESHFTEMKYGTSESSSNLLHWYANSESQWNVTFEAGVWHNIAYGIDFDAQTVTFYHSTASDDLVEIAGPISASTSSNGADWHLGVLRLPASGSRGAATEDWLFSGVYIESGDLTKSISGPGNSSTSSSVVARAAFSTLAAMPRQATTFQTIALASNPAFVFTGRLPESTTAAASSFLEVNPAISSFAKALSSVAATLTAPEVAATTTCVPSISG</sequence>
<dbReference type="PANTHER" id="PTHR34612:SF6">
    <property type="entry name" value="GLYCOSIDE HYDROLASE 131 CATALYTIC N-TERMINAL DOMAIN-CONTAINING PROTEIN"/>
    <property type="match status" value="1"/>
</dbReference>
<proteinExistence type="predicted"/>
<dbReference type="Proteomes" id="UP001296104">
    <property type="component" value="Unassembled WGS sequence"/>
</dbReference>
<evidence type="ECO:0000256" key="1">
    <source>
        <dbReference type="SAM" id="SignalP"/>
    </source>
</evidence>
<protein>
    <recommendedName>
        <fullName evidence="2">Glycoside hydrolase 131 catalytic N-terminal domain-containing protein</fullName>
    </recommendedName>
</protein>
<feature type="domain" description="Glycoside hydrolase 131 catalytic N-terminal" evidence="2">
    <location>
        <begin position="18"/>
        <end position="247"/>
    </location>
</feature>
<dbReference type="Gene3D" id="2.60.120.1160">
    <property type="match status" value="1"/>
</dbReference>